<organism evidence="2 3">
    <name type="scientific">Mycolicibacterium fallax</name>
    <name type="common">Mycobacterium fallax</name>
    <dbReference type="NCBI Taxonomy" id="1793"/>
    <lineage>
        <taxon>Bacteria</taxon>
        <taxon>Bacillati</taxon>
        <taxon>Actinomycetota</taxon>
        <taxon>Actinomycetes</taxon>
        <taxon>Mycobacteriales</taxon>
        <taxon>Mycobacteriaceae</taxon>
        <taxon>Mycolicibacterium</taxon>
    </lineage>
</organism>
<reference evidence="2 3" key="1">
    <citation type="submission" date="2016-01" db="EMBL/GenBank/DDBJ databases">
        <title>The new phylogeny of the genus Mycobacterium.</title>
        <authorList>
            <person name="Tarcisio F."/>
            <person name="Conor M."/>
            <person name="Antonella G."/>
            <person name="Elisabetta G."/>
            <person name="Giulia F.S."/>
            <person name="Sara T."/>
            <person name="Anna F."/>
            <person name="Clotilde B."/>
            <person name="Roberto B."/>
            <person name="Veronica D.S."/>
            <person name="Fabio R."/>
            <person name="Monica P."/>
            <person name="Olivier J."/>
            <person name="Enrico T."/>
            <person name="Nicola S."/>
        </authorList>
    </citation>
    <scope>NUCLEOTIDE SEQUENCE [LARGE SCALE GENOMIC DNA]</scope>
    <source>
        <strain evidence="2 3">DSM 44179</strain>
    </source>
</reference>
<evidence type="ECO:0000259" key="1">
    <source>
        <dbReference type="Pfam" id="PF13828"/>
    </source>
</evidence>
<evidence type="ECO:0000313" key="2">
    <source>
        <dbReference type="EMBL" id="ORV02041.1"/>
    </source>
</evidence>
<dbReference type="AlphaFoldDB" id="A0A1X1R9W2"/>
<name>A0A1X1R9W2_MYCFA</name>
<feature type="domain" description="DUF4190" evidence="1">
    <location>
        <begin position="67"/>
        <end position="119"/>
    </location>
</feature>
<sequence>MTFSGPGDPFGGDPFAAGGQNPAGMPPVNYGMPPAAPFGDPGAPYGAPGYPGAPVPPPTGEVNTLATLSVVFAFVFAPVGAVLGHLALSQIKKRNQAGRNRAILGTTLSYVIILLAIVALVIWLLLGDDDGGSATTTTTATTTSAQTSITSTVITASPKTRPTVKVEELQVGDCVEIQQLRPDPDKPTADEIHIYRAKCEIRDGVFQVRQMTGDKSQCPANYLFNKAETLFACYVKFEQ</sequence>
<accession>A0A1X1R9W2</accession>
<dbReference type="Pfam" id="PF13828">
    <property type="entry name" value="DUF4190"/>
    <property type="match status" value="1"/>
</dbReference>
<dbReference type="RefSeq" id="WP_234810571.1">
    <property type="nucleotide sequence ID" value="NZ_AP022603.1"/>
</dbReference>
<dbReference type="Proteomes" id="UP000193484">
    <property type="component" value="Unassembled WGS sequence"/>
</dbReference>
<dbReference type="InterPro" id="IPR025241">
    <property type="entry name" value="DUF4190"/>
</dbReference>
<comment type="caution">
    <text evidence="2">The sequence shown here is derived from an EMBL/GenBank/DDBJ whole genome shotgun (WGS) entry which is preliminary data.</text>
</comment>
<evidence type="ECO:0000313" key="3">
    <source>
        <dbReference type="Proteomes" id="UP000193484"/>
    </source>
</evidence>
<dbReference type="EMBL" id="LQOJ01000042">
    <property type="protein sequence ID" value="ORV02041.1"/>
    <property type="molecule type" value="Genomic_DNA"/>
</dbReference>
<gene>
    <name evidence="2" type="ORF">AWC04_12475</name>
</gene>
<keyword evidence="3" id="KW-1185">Reference proteome</keyword>
<protein>
    <recommendedName>
        <fullName evidence="1">DUF4190 domain-containing protein</fullName>
    </recommendedName>
</protein>
<proteinExistence type="predicted"/>
<dbReference type="STRING" id="1793.AWC04_12475"/>